<evidence type="ECO:0000256" key="1">
    <source>
        <dbReference type="ARBA" id="ARBA00004651"/>
    </source>
</evidence>
<feature type="transmembrane region" description="Helical" evidence="7">
    <location>
        <begin position="479"/>
        <end position="504"/>
    </location>
</feature>
<keyword evidence="9" id="KW-1185">Reference proteome</keyword>
<dbReference type="InterPro" id="IPR036259">
    <property type="entry name" value="MFS_trans_sf"/>
</dbReference>
<organism evidence="8 9">
    <name type="scientific">Streptomyces doebereineriae</name>
    <dbReference type="NCBI Taxonomy" id="3075528"/>
    <lineage>
        <taxon>Bacteria</taxon>
        <taxon>Bacillati</taxon>
        <taxon>Actinomycetota</taxon>
        <taxon>Actinomycetes</taxon>
        <taxon>Kitasatosporales</taxon>
        <taxon>Streptomycetaceae</taxon>
        <taxon>Streptomyces</taxon>
    </lineage>
</organism>
<dbReference type="PANTHER" id="PTHR23513">
    <property type="entry name" value="INTEGRAL MEMBRANE EFFLUX PROTEIN-RELATED"/>
    <property type="match status" value="1"/>
</dbReference>
<evidence type="ECO:0000256" key="7">
    <source>
        <dbReference type="SAM" id="Phobius"/>
    </source>
</evidence>
<keyword evidence="3 7" id="KW-0812">Transmembrane</keyword>
<feature type="transmembrane region" description="Helical" evidence="7">
    <location>
        <begin position="391"/>
        <end position="409"/>
    </location>
</feature>
<evidence type="ECO:0000256" key="6">
    <source>
        <dbReference type="SAM" id="MobiDB-lite"/>
    </source>
</evidence>
<feature type="transmembrane region" description="Helical" evidence="7">
    <location>
        <begin position="180"/>
        <end position="198"/>
    </location>
</feature>
<sequence length="538" mass="52409">MTATLTTPADAVDTPAHRDGNVLRWLGGYTASMIGDSVNYIALSWAAVRTGTPSQAGVVMAVSAVPRVVLMLGGGVIADRFGPRRVVIISDTVRCAAVLAVAGLLFLTGPGLWPLAVLALVFGTVDAVFLPAVGALPARVTSRGQLARVQGMRGLGIRFASVVGGPLGGLAVAVGGAAAAFTFAGLLIAVSVPLLISVRLRELPVGDGTGERAGAADGAEDTAVFGAACGGAGGAAGADEGMAGGGERVVGEGGGRVVCRGGAAGGREMAGEGGKQVGRRGGAARGGRVGRRGGRAGGGQVVGEGDRRVGRRGGRVGAVAGSGEPVAGGGAVGPGGAAWQDLVVGLRYIRRHRVLAPLMLAIALGDLGFVGPLNVGLTLLADERGWGASGMGWVLAGFGVGAGAASLLLAVRGCVPHAGHVMVYACLGGAVAIGALAFVPGVLAAVGVALLIGLLAGLSGALCGALLQTQADPAYLGRVTAVASLVSLGFAPLSMPLSAAAIGAWGTGPVFVVSAAVCGLGGVVALCARNLRRAELPT</sequence>
<feature type="transmembrane region" description="Helical" evidence="7">
    <location>
        <begin position="510"/>
        <end position="528"/>
    </location>
</feature>
<comment type="caution">
    <text evidence="8">The sequence shown here is derived from an EMBL/GenBank/DDBJ whole genome shotgun (WGS) entry which is preliminary data.</text>
</comment>
<feature type="region of interest" description="Disordered" evidence="6">
    <location>
        <begin position="269"/>
        <end position="307"/>
    </location>
</feature>
<feature type="transmembrane region" description="Helical" evidence="7">
    <location>
        <begin position="86"/>
        <end position="107"/>
    </location>
</feature>
<keyword evidence="4 7" id="KW-1133">Transmembrane helix</keyword>
<comment type="subcellular location">
    <subcellularLocation>
        <location evidence="1">Cell membrane</location>
        <topology evidence="1">Multi-pass membrane protein</topology>
    </subcellularLocation>
</comment>
<keyword evidence="2" id="KW-1003">Cell membrane</keyword>
<keyword evidence="5 7" id="KW-0472">Membrane</keyword>
<dbReference type="EMBL" id="JAVREZ010000003">
    <property type="protein sequence ID" value="MDT0480752.1"/>
    <property type="molecule type" value="Genomic_DNA"/>
</dbReference>
<dbReference type="SUPFAM" id="SSF103473">
    <property type="entry name" value="MFS general substrate transporter"/>
    <property type="match status" value="1"/>
</dbReference>
<evidence type="ECO:0000256" key="4">
    <source>
        <dbReference type="ARBA" id="ARBA00022989"/>
    </source>
</evidence>
<evidence type="ECO:0000256" key="5">
    <source>
        <dbReference type="ARBA" id="ARBA00023136"/>
    </source>
</evidence>
<feature type="transmembrane region" description="Helical" evidence="7">
    <location>
        <begin position="155"/>
        <end position="174"/>
    </location>
</feature>
<dbReference type="Proteomes" id="UP001183824">
    <property type="component" value="Unassembled WGS sequence"/>
</dbReference>
<reference evidence="9" key="1">
    <citation type="submission" date="2023-07" db="EMBL/GenBank/DDBJ databases">
        <title>30 novel species of actinomycetes from the DSMZ collection.</title>
        <authorList>
            <person name="Nouioui I."/>
        </authorList>
    </citation>
    <scope>NUCLEOTIDE SEQUENCE [LARGE SCALE GENOMIC DNA]</scope>
    <source>
        <strain evidence="9">DSM 41640</strain>
    </source>
</reference>
<accession>A0ABU2V5C1</accession>
<gene>
    <name evidence="8" type="ORF">RNB18_11270</name>
</gene>
<evidence type="ECO:0000313" key="9">
    <source>
        <dbReference type="Proteomes" id="UP001183824"/>
    </source>
</evidence>
<feature type="transmembrane region" description="Helical" evidence="7">
    <location>
        <begin position="354"/>
        <end position="371"/>
    </location>
</feature>
<feature type="transmembrane region" description="Helical" evidence="7">
    <location>
        <begin position="58"/>
        <end position="79"/>
    </location>
</feature>
<proteinExistence type="predicted"/>
<dbReference type="Gene3D" id="1.20.1250.20">
    <property type="entry name" value="MFS general substrate transporter like domains"/>
    <property type="match status" value="2"/>
</dbReference>
<feature type="transmembrane region" description="Helical" evidence="7">
    <location>
        <begin position="421"/>
        <end position="439"/>
    </location>
</feature>
<protein>
    <submittedName>
        <fullName evidence="8">MFS transporter</fullName>
    </submittedName>
</protein>
<dbReference type="InterPro" id="IPR011701">
    <property type="entry name" value="MFS"/>
</dbReference>
<dbReference type="Pfam" id="PF07690">
    <property type="entry name" value="MFS_1"/>
    <property type="match status" value="1"/>
</dbReference>
<feature type="transmembrane region" description="Helical" evidence="7">
    <location>
        <begin position="445"/>
        <end position="467"/>
    </location>
</feature>
<feature type="transmembrane region" description="Helical" evidence="7">
    <location>
        <begin position="113"/>
        <end position="134"/>
    </location>
</feature>
<name>A0ABU2V5C1_9ACTN</name>
<dbReference type="PANTHER" id="PTHR23513:SF17">
    <property type="entry name" value="MEMBRANE PROTEIN"/>
    <property type="match status" value="1"/>
</dbReference>
<evidence type="ECO:0000313" key="8">
    <source>
        <dbReference type="EMBL" id="MDT0480752.1"/>
    </source>
</evidence>
<feature type="compositionally biased region" description="Gly residues" evidence="6">
    <location>
        <begin position="271"/>
        <end position="287"/>
    </location>
</feature>
<evidence type="ECO:0000256" key="2">
    <source>
        <dbReference type="ARBA" id="ARBA00022475"/>
    </source>
</evidence>
<evidence type="ECO:0000256" key="3">
    <source>
        <dbReference type="ARBA" id="ARBA00022692"/>
    </source>
</evidence>